<keyword evidence="2" id="KW-1185">Reference proteome</keyword>
<gene>
    <name evidence="1" type="ordered locus">Ocepr_0242</name>
</gene>
<dbReference type="AlphaFoldDB" id="E4U5U0"/>
<dbReference type="HOGENOM" id="CLU_087886_0_0_0"/>
<evidence type="ECO:0008006" key="3">
    <source>
        <dbReference type="Google" id="ProtNLM"/>
    </source>
</evidence>
<sequence precursor="true">MPTFPLGYTGTVFRNLSNPRNWSPGVLLLWLLVSALAQSGIGVAPPRYELVLAPGDSTTQTVALFSRNTPDQVIEVSLVDWLIDPDGGVKTLPPGSLPYSAAAWLRTALDPFTLERDATHEVRFTVSVPASPELSGSYRAALAFTTEPRPVERKGIVALMRTRALAVVYVTVQGTEQPAAELQGVTVVADEGSGKRYLVADVVNTGNVYLRLNGELRFVDTAGEVARRVALPERVLLREGLVRYRLALPEDLPEDAILAQIEIQPQGPAGGYGGPPLYGEVALR</sequence>
<evidence type="ECO:0000313" key="2">
    <source>
        <dbReference type="Proteomes" id="UP000008722"/>
    </source>
</evidence>
<dbReference type="EMBL" id="CP002361">
    <property type="protein sequence ID" value="ADR35704.1"/>
    <property type="molecule type" value="Genomic_DNA"/>
</dbReference>
<accession>E4U5U0</accession>
<dbReference type="eggNOG" id="COG3121">
    <property type="taxonomic scope" value="Bacteria"/>
</dbReference>
<dbReference type="Proteomes" id="UP000008722">
    <property type="component" value="Chromosome"/>
</dbReference>
<reference evidence="1 2" key="2">
    <citation type="journal article" date="2011" name="Stand. Genomic Sci.">
        <title>Complete genome sequence of Oceanithermus profundus type strain (506).</title>
        <authorList>
            <person name="Pati A."/>
            <person name="Zhang X."/>
            <person name="Lapidus A."/>
            <person name="Nolan M."/>
            <person name="Lucas S."/>
            <person name="Del Rio T.G."/>
            <person name="Tice H."/>
            <person name="Cheng J.F."/>
            <person name="Tapia R."/>
            <person name="Han C."/>
            <person name="Goodwin L."/>
            <person name="Pitluck S."/>
            <person name="Liolios K."/>
            <person name="Pagani I."/>
            <person name="Ivanova N."/>
            <person name="Mavromatis K."/>
            <person name="Chen A."/>
            <person name="Palaniappan K."/>
            <person name="Hauser L."/>
            <person name="Jeffries C.D."/>
            <person name="Brambilla E.M."/>
            <person name="Rohl A."/>
            <person name="Mwirichia R."/>
            <person name="Rohde M."/>
            <person name="Tindall B.J."/>
            <person name="Sikorski J."/>
            <person name="Wirth R."/>
            <person name="Goker M."/>
            <person name="Woyke T."/>
            <person name="Detter J.C."/>
            <person name="Bristow J."/>
            <person name="Eisen J.A."/>
            <person name="Markowitz V."/>
            <person name="Hugenholtz P."/>
            <person name="Kyrpides N.C."/>
            <person name="Klenk H.P."/>
            <person name="Land M."/>
        </authorList>
    </citation>
    <scope>NUCLEOTIDE SEQUENCE [LARGE SCALE GENOMIC DNA]</scope>
    <source>
        <strain evidence="2">DSM 14977 / NBRC 100410 / VKM B-2274 / 506</strain>
    </source>
</reference>
<organism evidence="1 2">
    <name type="scientific">Oceanithermus profundus (strain DSM 14977 / NBRC 100410 / VKM B-2274 / 506)</name>
    <dbReference type="NCBI Taxonomy" id="670487"/>
    <lineage>
        <taxon>Bacteria</taxon>
        <taxon>Thermotogati</taxon>
        <taxon>Deinococcota</taxon>
        <taxon>Deinococci</taxon>
        <taxon>Thermales</taxon>
        <taxon>Thermaceae</taxon>
        <taxon>Oceanithermus</taxon>
    </lineage>
</organism>
<evidence type="ECO:0000313" key="1">
    <source>
        <dbReference type="EMBL" id="ADR35704.1"/>
    </source>
</evidence>
<proteinExistence type="predicted"/>
<name>E4U5U0_OCEP5</name>
<reference evidence="2" key="1">
    <citation type="submission" date="2010-11" db="EMBL/GenBank/DDBJ databases">
        <title>The complete sequence of chromosome of Oceanithermus profundus DSM 14977.</title>
        <authorList>
            <consortium name="US DOE Joint Genome Institute (JGI-PGF)"/>
            <person name="Lucas S."/>
            <person name="Copeland A."/>
            <person name="Lapidus A."/>
            <person name="Bruce D."/>
            <person name="Goodwin L."/>
            <person name="Pitluck S."/>
            <person name="Kyrpides N."/>
            <person name="Mavromatis K."/>
            <person name="Pagani I."/>
            <person name="Ivanova N."/>
            <person name="Zhang X."/>
            <person name="Brettin T."/>
            <person name="Detter J.C."/>
            <person name="Tapia R."/>
            <person name="Han C."/>
            <person name="Land M."/>
            <person name="Hauser L."/>
            <person name="Markowitz V."/>
            <person name="Cheng J.-F."/>
            <person name="Hugenholtz P."/>
            <person name="Woyke T."/>
            <person name="Wu D."/>
            <person name="Tindall B."/>
            <person name="Faehnrich R."/>
            <person name="Brambilla E."/>
            <person name="Klenk H.-P."/>
            <person name="Eisen J.A."/>
        </authorList>
    </citation>
    <scope>NUCLEOTIDE SEQUENCE [LARGE SCALE GENOMIC DNA]</scope>
    <source>
        <strain evidence="2">DSM 14977 / NBRC 100410 / VKM B-2274 / 506</strain>
    </source>
</reference>
<protein>
    <recommendedName>
        <fullName evidence="3">Molecular chaperone</fullName>
    </recommendedName>
</protein>
<dbReference type="KEGG" id="opr:Ocepr_0242"/>
<dbReference type="STRING" id="670487.Ocepr_0242"/>